<keyword evidence="8" id="KW-0472">Membrane</keyword>
<proteinExistence type="inferred from homology"/>
<name>A0A151JB01_9HYME</name>
<dbReference type="GO" id="GO:0005634">
    <property type="term" value="C:nucleus"/>
    <property type="evidence" value="ECO:0007669"/>
    <property type="project" value="UniProtKB-SubCell"/>
</dbReference>
<evidence type="ECO:0000256" key="5">
    <source>
        <dbReference type="ARBA" id="ARBA00022723"/>
    </source>
</evidence>
<dbReference type="GO" id="GO:0046872">
    <property type="term" value="F:metal ion binding"/>
    <property type="evidence" value="ECO:0007669"/>
    <property type="project" value="UniProtKB-KW"/>
</dbReference>
<evidence type="ECO:0000256" key="2">
    <source>
        <dbReference type="ARBA" id="ARBA00004123"/>
    </source>
</evidence>
<keyword evidence="6" id="KW-0378">Hydrolase</keyword>
<comment type="cofactor">
    <cofactor evidence="1">
        <name>a divalent metal cation</name>
        <dbReference type="ChEBI" id="CHEBI:60240"/>
    </cofactor>
</comment>
<sequence length="286" mass="33382">EKKRMWVRKWIHRRPVLSASNNLFKELALEDPVAYHKVLRLTREKFEELLEKVHPLIQKKDTQMRPAIPSRTKLEITLRYLATGDSYQSLELLFRVPACTICTFLPEVLDAIRQVSWDYLKPPSTPEKWKRIMNRYETRWNFPNCAGAIDGKYIEIIRPANSGSKFFNYKGTYSIVLFAMVDDDYNFTFVDIGANDRTSDSAVFKDSKLNQGLENKSIGLPENAVIVGDDAFPLRTNLLKPYSRRLLTEKELIFNYRLSRARRISENIFGIFVWNLVIFTINKSDS</sequence>
<dbReference type="Proteomes" id="UP000078492">
    <property type="component" value="Unassembled WGS sequence"/>
</dbReference>
<dbReference type="Pfam" id="PF13359">
    <property type="entry name" value="DDE_Tnp_4"/>
    <property type="match status" value="1"/>
</dbReference>
<evidence type="ECO:0000256" key="4">
    <source>
        <dbReference type="ARBA" id="ARBA00022722"/>
    </source>
</evidence>
<evidence type="ECO:0000256" key="1">
    <source>
        <dbReference type="ARBA" id="ARBA00001968"/>
    </source>
</evidence>
<dbReference type="PANTHER" id="PTHR22930:SF269">
    <property type="entry name" value="NUCLEASE HARBI1-LIKE PROTEIN"/>
    <property type="match status" value="1"/>
</dbReference>
<keyword evidence="4" id="KW-0540">Nuclease</keyword>
<evidence type="ECO:0000259" key="9">
    <source>
        <dbReference type="Pfam" id="PF13359"/>
    </source>
</evidence>
<keyword evidence="7" id="KW-0539">Nucleus</keyword>
<dbReference type="InterPro" id="IPR027806">
    <property type="entry name" value="HARBI1_dom"/>
</dbReference>
<evidence type="ECO:0000256" key="8">
    <source>
        <dbReference type="SAM" id="Phobius"/>
    </source>
</evidence>
<evidence type="ECO:0000256" key="6">
    <source>
        <dbReference type="ARBA" id="ARBA00022801"/>
    </source>
</evidence>
<reference evidence="10 11" key="1">
    <citation type="submission" date="2015-09" db="EMBL/GenBank/DDBJ databases">
        <title>Trachymyrmex cornetzi WGS genome.</title>
        <authorList>
            <person name="Nygaard S."/>
            <person name="Hu H."/>
            <person name="Boomsma J."/>
            <person name="Zhang G."/>
        </authorList>
    </citation>
    <scope>NUCLEOTIDE SEQUENCE [LARGE SCALE GENOMIC DNA]</scope>
    <source>
        <strain evidence="10">Tcor2-1</strain>
        <tissue evidence="10">Whole body</tissue>
    </source>
</reference>
<evidence type="ECO:0000313" key="11">
    <source>
        <dbReference type="Proteomes" id="UP000078492"/>
    </source>
</evidence>
<dbReference type="GO" id="GO:0016787">
    <property type="term" value="F:hydrolase activity"/>
    <property type="evidence" value="ECO:0007669"/>
    <property type="project" value="UniProtKB-KW"/>
</dbReference>
<dbReference type="GO" id="GO:0004518">
    <property type="term" value="F:nuclease activity"/>
    <property type="evidence" value="ECO:0007669"/>
    <property type="project" value="UniProtKB-KW"/>
</dbReference>
<keyword evidence="11" id="KW-1185">Reference proteome</keyword>
<evidence type="ECO:0000256" key="3">
    <source>
        <dbReference type="ARBA" id="ARBA00006958"/>
    </source>
</evidence>
<dbReference type="AlphaFoldDB" id="A0A151JB01"/>
<dbReference type="EMBL" id="KQ979190">
    <property type="protein sequence ID" value="KYN22296.1"/>
    <property type="molecule type" value="Genomic_DNA"/>
</dbReference>
<comment type="subcellular location">
    <subcellularLocation>
        <location evidence="2">Nucleus</location>
    </subcellularLocation>
</comment>
<organism evidence="10 11">
    <name type="scientific">Trachymyrmex cornetzi</name>
    <dbReference type="NCBI Taxonomy" id="471704"/>
    <lineage>
        <taxon>Eukaryota</taxon>
        <taxon>Metazoa</taxon>
        <taxon>Ecdysozoa</taxon>
        <taxon>Arthropoda</taxon>
        <taxon>Hexapoda</taxon>
        <taxon>Insecta</taxon>
        <taxon>Pterygota</taxon>
        <taxon>Neoptera</taxon>
        <taxon>Endopterygota</taxon>
        <taxon>Hymenoptera</taxon>
        <taxon>Apocrita</taxon>
        <taxon>Aculeata</taxon>
        <taxon>Formicoidea</taxon>
        <taxon>Formicidae</taxon>
        <taxon>Myrmicinae</taxon>
        <taxon>Trachymyrmex</taxon>
    </lineage>
</organism>
<comment type="similarity">
    <text evidence="3">Belongs to the HARBI1 family.</text>
</comment>
<dbReference type="InterPro" id="IPR045249">
    <property type="entry name" value="HARBI1-like"/>
</dbReference>
<dbReference type="STRING" id="471704.A0A151JB01"/>
<gene>
    <name evidence="10" type="ORF">ALC57_05310</name>
</gene>
<protein>
    <recommendedName>
        <fullName evidence="9">DDE Tnp4 domain-containing protein</fullName>
    </recommendedName>
</protein>
<feature type="non-terminal residue" evidence="10">
    <location>
        <position position="1"/>
    </location>
</feature>
<keyword evidence="8" id="KW-1133">Transmembrane helix</keyword>
<feature type="transmembrane region" description="Helical" evidence="8">
    <location>
        <begin position="264"/>
        <end position="281"/>
    </location>
</feature>
<evidence type="ECO:0000256" key="7">
    <source>
        <dbReference type="ARBA" id="ARBA00023242"/>
    </source>
</evidence>
<accession>A0A151JB01</accession>
<keyword evidence="8" id="KW-0812">Transmembrane</keyword>
<evidence type="ECO:0000313" key="10">
    <source>
        <dbReference type="EMBL" id="KYN22296.1"/>
    </source>
</evidence>
<feature type="domain" description="DDE Tnp4" evidence="9">
    <location>
        <begin position="149"/>
        <end position="271"/>
    </location>
</feature>
<keyword evidence="5" id="KW-0479">Metal-binding</keyword>
<dbReference type="PANTHER" id="PTHR22930">
    <property type="match status" value="1"/>
</dbReference>